<feature type="non-terminal residue" evidence="4">
    <location>
        <position position="1"/>
    </location>
</feature>
<dbReference type="Gene3D" id="3.80.10.10">
    <property type="entry name" value="Ribonuclease Inhibitor"/>
    <property type="match status" value="1"/>
</dbReference>
<evidence type="ECO:0000259" key="2">
    <source>
        <dbReference type="Pfam" id="PF23559"/>
    </source>
</evidence>
<evidence type="ECO:0008006" key="6">
    <source>
        <dbReference type="Google" id="ProtNLM"/>
    </source>
</evidence>
<keyword evidence="5" id="KW-1185">Reference proteome</keyword>
<dbReference type="Proteomes" id="UP000324897">
    <property type="component" value="Chromosome 2"/>
</dbReference>
<reference evidence="4 5" key="1">
    <citation type="journal article" date="2019" name="Sci. Rep.">
        <title>A high-quality genome of Eragrostis curvula grass provides insights into Poaceae evolution and supports new strategies to enhance forage quality.</title>
        <authorList>
            <person name="Carballo J."/>
            <person name="Santos B.A.C.M."/>
            <person name="Zappacosta D."/>
            <person name="Garbus I."/>
            <person name="Selva J.P."/>
            <person name="Gallo C.A."/>
            <person name="Diaz A."/>
            <person name="Albertini E."/>
            <person name="Caccamo M."/>
            <person name="Echenique V."/>
        </authorList>
    </citation>
    <scope>NUCLEOTIDE SEQUENCE [LARGE SCALE GENOMIC DNA]</scope>
    <source>
        <strain evidence="5">cv. Victoria</strain>
        <tissue evidence="4">Leaf</tissue>
    </source>
</reference>
<accession>A0A5J9ULU2</accession>
<dbReference type="GO" id="GO:0098542">
    <property type="term" value="P:defense response to other organism"/>
    <property type="evidence" value="ECO:0007669"/>
    <property type="project" value="TreeGrafter"/>
</dbReference>
<dbReference type="InterPro" id="IPR044974">
    <property type="entry name" value="Disease_R_plants"/>
</dbReference>
<dbReference type="AlphaFoldDB" id="A0A5J9ULU2"/>
<dbReference type="OrthoDB" id="689447at2759"/>
<dbReference type="InterPro" id="IPR032675">
    <property type="entry name" value="LRR_dom_sf"/>
</dbReference>
<evidence type="ECO:0000313" key="4">
    <source>
        <dbReference type="EMBL" id="TVU24415.1"/>
    </source>
</evidence>
<protein>
    <recommendedName>
        <fullName evidence="6">NB-ARC domain-containing protein</fullName>
    </recommendedName>
</protein>
<feature type="domain" description="Disease resistance R13L4/SHOC-2-like LRR" evidence="3">
    <location>
        <begin position="260"/>
        <end position="613"/>
    </location>
</feature>
<gene>
    <name evidence="4" type="ORF">EJB05_26849</name>
</gene>
<feature type="domain" description="Disease resistance protein winged helix" evidence="2">
    <location>
        <begin position="123"/>
        <end position="174"/>
    </location>
</feature>
<evidence type="ECO:0000313" key="5">
    <source>
        <dbReference type="Proteomes" id="UP000324897"/>
    </source>
</evidence>
<keyword evidence="1" id="KW-0677">Repeat</keyword>
<dbReference type="SUPFAM" id="SSF52058">
    <property type="entry name" value="L domain-like"/>
    <property type="match status" value="1"/>
</dbReference>
<evidence type="ECO:0000256" key="1">
    <source>
        <dbReference type="ARBA" id="ARBA00022737"/>
    </source>
</evidence>
<dbReference type="Pfam" id="PF23559">
    <property type="entry name" value="WHD_DRP"/>
    <property type="match status" value="1"/>
</dbReference>
<sequence>MKFPDKMNPLNESDSTQLLVTRIFGPVDFCLTYLQHLVVTRIQHRCEGIPLFIIGYADKLKQQKIQLQESSAKYYGDRELAKLYVDLELEHESKLREQLECTLSRDYNDLPVELMLLSQYMSMFSEGYTFVKDCLVMKWISEGLTHKGLQDGSEEEASTYFTELVDRNIIIPAASNWEHSFEEVEPCRWKVNHFILQLFSCISSRTCFVLTGVMLNFLLGPPIEKPGSEFFTPRRLALHSPEQTDIQGLLKATDLAEKTRSLAVSGVVDFVPPEGFIYLVVLDLEGWENLNDEHLLKICNSKMYLLRYLSVKNTCVSKLPPQIKELCYLRMLDISHTQISELPSEVCVLEFFIKLNLRSTNIRKIPELIVRLRQLQYLLLGDEGLDLCEYPASFISDLGDLGSLRAMAIKWSPSQCNDITYQNALQSSFQKWVRLKSLTIHCGLGCSMEFLNPPKKVEKFKVTTGRFVIVPRWIEGLEGLTFLQITVCKLEPDGLKILGDLLKLRWLVLGLEFIPKEEIVIGSEGFCELTKFSVDCPVPWITFKEGAMQHLGNLQLKICSGRASQQSAAPSGLHNLRSLTVVALHYNQKWCGSSSNIKMTVEAVKRNVAEHCNPIDLVINGTNVEDVQKFDEMAWEMKTWSECEPKTTSSTTENQKGIMVSSGAFQLSKEKEFTYLGQGKTGT</sequence>
<dbReference type="PANTHER" id="PTHR23155">
    <property type="entry name" value="DISEASE RESISTANCE PROTEIN RP"/>
    <property type="match status" value="1"/>
</dbReference>
<dbReference type="EMBL" id="RWGY01000013">
    <property type="protein sequence ID" value="TVU24415.1"/>
    <property type="molecule type" value="Genomic_DNA"/>
</dbReference>
<dbReference type="Gramene" id="TVU24415">
    <property type="protein sequence ID" value="TVU24415"/>
    <property type="gene ID" value="EJB05_26849"/>
</dbReference>
<dbReference type="Pfam" id="PF23598">
    <property type="entry name" value="LRR_14"/>
    <property type="match status" value="1"/>
</dbReference>
<organism evidence="4 5">
    <name type="scientific">Eragrostis curvula</name>
    <name type="common">weeping love grass</name>
    <dbReference type="NCBI Taxonomy" id="38414"/>
    <lineage>
        <taxon>Eukaryota</taxon>
        <taxon>Viridiplantae</taxon>
        <taxon>Streptophyta</taxon>
        <taxon>Embryophyta</taxon>
        <taxon>Tracheophyta</taxon>
        <taxon>Spermatophyta</taxon>
        <taxon>Magnoliopsida</taxon>
        <taxon>Liliopsida</taxon>
        <taxon>Poales</taxon>
        <taxon>Poaceae</taxon>
        <taxon>PACMAD clade</taxon>
        <taxon>Chloridoideae</taxon>
        <taxon>Eragrostideae</taxon>
        <taxon>Eragrostidinae</taxon>
        <taxon>Eragrostis</taxon>
    </lineage>
</organism>
<name>A0A5J9ULU2_9POAL</name>
<dbReference type="PANTHER" id="PTHR23155:SF957">
    <property type="entry name" value="OS11G0606800 PROTEIN"/>
    <property type="match status" value="1"/>
</dbReference>
<dbReference type="InterPro" id="IPR058922">
    <property type="entry name" value="WHD_DRP"/>
</dbReference>
<evidence type="ECO:0000259" key="3">
    <source>
        <dbReference type="Pfam" id="PF23598"/>
    </source>
</evidence>
<feature type="non-terminal residue" evidence="4">
    <location>
        <position position="683"/>
    </location>
</feature>
<dbReference type="InterPro" id="IPR055414">
    <property type="entry name" value="LRR_R13L4/SHOC2-like"/>
</dbReference>
<proteinExistence type="predicted"/>
<comment type="caution">
    <text evidence="4">The sequence shown here is derived from an EMBL/GenBank/DDBJ whole genome shotgun (WGS) entry which is preliminary data.</text>
</comment>